<proteinExistence type="predicted"/>
<name>A0ABS3QN55_9BACT</name>
<organism evidence="1 2">
    <name type="scientific">Hymenobacter negativus</name>
    <dbReference type="NCBI Taxonomy" id="2795026"/>
    <lineage>
        <taxon>Bacteria</taxon>
        <taxon>Pseudomonadati</taxon>
        <taxon>Bacteroidota</taxon>
        <taxon>Cytophagia</taxon>
        <taxon>Cytophagales</taxon>
        <taxon>Hymenobacteraceae</taxon>
        <taxon>Hymenobacter</taxon>
    </lineage>
</organism>
<sequence>MGGTLLRDDAVRYLGEARAGRDQLGVRVPNLKSALPELVASYHKARLVDAGHAGKPEATSNP</sequence>
<evidence type="ECO:0000313" key="2">
    <source>
        <dbReference type="Proteomes" id="UP000664369"/>
    </source>
</evidence>
<comment type="caution">
    <text evidence="1">The sequence shown here is derived from an EMBL/GenBank/DDBJ whole genome shotgun (WGS) entry which is preliminary data.</text>
</comment>
<gene>
    <name evidence="1" type="ORF">J4E00_25790</name>
</gene>
<dbReference type="RefSeq" id="WP_208178239.1">
    <property type="nucleotide sequence ID" value="NZ_JAGETZ010000018.1"/>
</dbReference>
<protein>
    <submittedName>
        <fullName evidence="1">Uncharacterized protein</fullName>
    </submittedName>
</protein>
<dbReference type="Proteomes" id="UP000664369">
    <property type="component" value="Unassembled WGS sequence"/>
</dbReference>
<keyword evidence="2" id="KW-1185">Reference proteome</keyword>
<accession>A0ABS3QN55</accession>
<evidence type="ECO:0000313" key="1">
    <source>
        <dbReference type="EMBL" id="MBO2012501.1"/>
    </source>
</evidence>
<dbReference type="EMBL" id="JAGETZ010000018">
    <property type="protein sequence ID" value="MBO2012501.1"/>
    <property type="molecule type" value="Genomic_DNA"/>
</dbReference>
<reference evidence="1 2" key="1">
    <citation type="submission" date="2021-03" db="EMBL/GenBank/DDBJ databases">
        <authorList>
            <person name="Kim M.K."/>
        </authorList>
    </citation>
    <scope>NUCLEOTIDE SEQUENCE [LARGE SCALE GENOMIC DNA]</scope>
    <source>
        <strain evidence="1 2">BT442</strain>
    </source>
</reference>